<keyword evidence="13" id="KW-0812">Transmembrane</keyword>
<keyword evidence="8" id="KW-0378">Hydrolase</keyword>
<comment type="pathway">
    <text evidence="2 12">Cell wall biogenesis; peptidoglycan biosynthesis.</text>
</comment>
<dbReference type="RefSeq" id="WP_371691051.1">
    <property type="nucleotide sequence ID" value="NZ_JBGONW010000024.1"/>
</dbReference>
<accession>A0ABV4LUZ0</accession>
<dbReference type="InterPro" id="IPR018392">
    <property type="entry name" value="LysM"/>
</dbReference>
<keyword evidence="13" id="KW-0472">Membrane</keyword>
<keyword evidence="17" id="KW-1185">Reference proteome</keyword>
<keyword evidence="10 12" id="KW-0573">Peptidoglycan synthesis</keyword>
<dbReference type="PANTHER" id="PTHR30582">
    <property type="entry name" value="L,D-TRANSPEPTIDASE"/>
    <property type="match status" value="1"/>
</dbReference>
<evidence type="ECO:0000256" key="2">
    <source>
        <dbReference type="ARBA" id="ARBA00004752"/>
    </source>
</evidence>
<evidence type="ECO:0000256" key="12">
    <source>
        <dbReference type="PROSITE-ProRule" id="PRU01373"/>
    </source>
</evidence>
<feature type="active site" description="Proton donor/acceptor" evidence="12">
    <location>
        <position position="259"/>
    </location>
</feature>
<feature type="domain" description="L,D-TPase catalytic" evidence="15">
    <location>
        <begin position="162"/>
        <end position="299"/>
    </location>
</feature>
<comment type="subcellular location">
    <subcellularLocation>
        <location evidence="1">Periplasm</location>
    </subcellularLocation>
</comment>
<dbReference type="InterPro" id="IPR005490">
    <property type="entry name" value="LD_TPept_cat_dom"/>
</dbReference>
<dbReference type="Pfam" id="PF03734">
    <property type="entry name" value="YkuD"/>
    <property type="match status" value="1"/>
</dbReference>
<dbReference type="CDD" id="cd00118">
    <property type="entry name" value="LysM"/>
    <property type="match status" value="1"/>
</dbReference>
<name>A0ABV4LUZ0_VIBSP</name>
<organism evidence="16 17">
    <name type="scientific">Vibrio splendidus</name>
    <dbReference type="NCBI Taxonomy" id="29497"/>
    <lineage>
        <taxon>Bacteria</taxon>
        <taxon>Pseudomonadati</taxon>
        <taxon>Pseudomonadota</taxon>
        <taxon>Gammaproteobacteria</taxon>
        <taxon>Vibrionales</taxon>
        <taxon>Vibrionaceae</taxon>
        <taxon>Vibrio</taxon>
    </lineage>
</organism>
<dbReference type="Pfam" id="PF17969">
    <property type="entry name" value="Ldt_C"/>
    <property type="match status" value="1"/>
</dbReference>
<keyword evidence="7" id="KW-0574">Periplasm</keyword>
<feature type="domain" description="LysM" evidence="14">
    <location>
        <begin position="106"/>
        <end position="150"/>
    </location>
</feature>
<evidence type="ECO:0000313" key="16">
    <source>
        <dbReference type="EMBL" id="MEZ8182248.1"/>
    </source>
</evidence>
<dbReference type="Pfam" id="PF01476">
    <property type="entry name" value="LysM"/>
    <property type="match status" value="1"/>
</dbReference>
<keyword evidence="13" id="KW-1133">Transmembrane helix</keyword>
<proteinExistence type="inferred from homology"/>
<dbReference type="InterPro" id="IPR050979">
    <property type="entry name" value="LD-transpeptidase"/>
</dbReference>
<evidence type="ECO:0000259" key="15">
    <source>
        <dbReference type="PROSITE" id="PS52029"/>
    </source>
</evidence>
<evidence type="ECO:0000256" key="9">
    <source>
        <dbReference type="ARBA" id="ARBA00022960"/>
    </source>
</evidence>
<keyword evidence="4" id="KW-0328">Glycosyltransferase</keyword>
<evidence type="ECO:0000256" key="6">
    <source>
        <dbReference type="ARBA" id="ARBA00022729"/>
    </source>
</evidence>
<comment type="caution">
    <text evidence="16">The sequence shown here is derived from an EMBL/GenBank/DDBJ whole genome shotgun (WGS) entry which is preliminary data.</text>
</comment>
<dbReference type="SUPFAM" id="SSF54106">
    <property type="entry name" value="LysM domain"/>
    <property type="match status" value="1"/>
</dbReference>
<evidence type="ECO:0000256" key="4">
    <source>
        <dbReference type="ARBA" id="ARBA00022676"/>
    </source>
</evidence>
<evidence type="ECO:0000256" key="10">
    <source>
        <dbReference type="ARBA" id="ARBA00022984"/>
    </source>
</evidence>
<dbReference type="EMBL" id="JBGOOW010000020">
    <property type="protein sequence ID" value="MEZ8182248.1"/>
    <property type="molecule type" value="Genomic_DNA"/>
</dbReference>
<sequence length="372" mass="40961">MSYCANSTPSHSMKTQLQTKTRLHKLALVAVKSTLIAVKSTLIAVKSTLIAVKSTLITARTTLFAVRTALLARVIILLAGAMTSSWVSAATFELPPTESRIVGRIQQHEVAAGETLAIIAKQYDIGFLSLMAANKGVDPFLPAEGYVLSIPSRLILPDTPRKGIVINLAELRLYYFEPEKNQVHVFPVGIGRVGRDTPEMITKISQKRPNPTWTPPNSIRKEYLEKGIELPRVVPAGPENPLGEYALRLAYGAGDYLIHGTNKDFGIGLRVSSGCIRMEPKDIEWLFEQVSRGEQVTIIDEPIKVSLEPDRSVFVEAHEPLTRSDGSKKLLQIPVELKWWLEDADLPNSKAKAVIFAQNGVPVEIAPPVIEF</sequence>
<evidence type="ECO:0000313" key="17">
    <source>
        <dbReference type="Proteomes" id="UP001569200"/>
    </source>
</evidence>
<dbReference type="InterPro" id="IPR036779">
    <property type="entry name" value="LysM_dom_sf"/>
</dbReference>
<comment type="similarity">
    <text evidence="3">Belongs to the YkuD family.</text>
</comment>
<evidence type="ECO:0000256" key="11">
    <source>
        <dbReference type="ARBA" id="ARBA00023316"/>
    </source>
</evidence>
<dbReference type="InterPro" id="IPR041597">
    <property type="entry name" value="Ldt_C"/>
</dbReference>
<keyword evidence="9 12" id="KW-0133">Cell shape</keyword>
<evidence type="ECO:0000256" key="13">
    <source>
        <dbReference type="SAM" id="Phobius"/>
    </source>
</evidence>
<gene>
    <name evidence="16" type="ORF">ACED33_16300</name>
</gene>
<dbReference type="Gene3D" id="2.40.440.10">
    <property type="entry name" value="L,D-transpeptidase catalytic domain-like"/>
    <property type="match status" value="1"/>
</dbReference>
<evidence type="ECO:0000259" key="14">
    <source>
        <dbReference type="PROSITE" id="PS51782"/>
    </source>
</evidence>
<keyword evidence="11 12" id="KW-0961">Cell wall biogenesis/degradation</keyword>
<evidence type="ECO:0000256" key="7">
    <source>
        <dbReference type="ARBA" id="ARBA00022764"/>
    </source>
</evidence>
<dbReference type="InterPro" id="IPR038063">
    <property type="entry name" value="Transpep_catalytic_dom"/>
</dbReference>
<feature type="active site" description="Nucleophile" evidence="12">
    <location>
        <position position="275"/>
    </location>
</feature>
<dbReference type="CDD" id="cd16913">
    <property type="entry name" value="YkuD_like"/>
    <property type="match status" value="1"/>
</dbReference>
<reference evidence="16 17" key="1">
    <citation type="submission" date="2024-06" db="EMBL/GenBank/DDBJ databases">
        <authorList>
            <person name="Steensen K."/>
            <person name="Seneca J."/>
            <person name="Bartlau N."/>
            <person name="Yu A.X."/>
            <person name="Polz M.F."/>
        </authorList>
    </citation>
    <scope>NUCLEOTIDE SEQUENCE [LARGE SCALE GENOMIC DNA]</scope>
    <source>
        <strain evidence="16 17">1F145</strain>
    </source>
</reference>
<evidence type="ECO:0000256" key="5">
    <source>
        <dbReference type="ARBA" id="ARBA00022679"/>
    </source>
</evidence>
<evidence type="ECO:0000256" key="8">
    <source>
        <dbReference type="ARBA" id="ARBA00022801"/>
    </source>
</evidence>
<keyword evidence="5" id="KW-0808">Transferase</keyword>
<protein>
    <submittedName>
        <fullName evidence="16">L,D-transpeptidase family protein</fullName>
    </submittedName>
</protein>
<evidence type="ECO:0000256" key="1">
    <source>
        <dbReference type="ARBA" id="ARBA00004418"/>
    </source>
</evidence>
<dbReference type="SUPFAM" id="SSF141523">
    <property type="entry name" value="L,D-transpeptidase catalytic domain-like"/>
    <property type="match status" value="1"/>
</dbReference>
<dbReference type="Proteomes" id="UP001569200">
    <property type="component" value="Unassembled WGS sequence"/>
</dbReference>
<dbReference type="SMART" id="SM00257">
    <property type="entry name" value="LysM"/>
    <property type="match status" value="1"/>
</dbReference>
<keyword evidence="6" id="KW-0732">Signal</keyword>
<dbReference type="PROSITE" id="PS51782">
    <property type="entry name" value="LYSM"/>
    <property type="match status" value="1"/>
</dbReference>
<feature type="transmembrane region" description="Helical" evidence="13">
    <location>
        <begin position="70"/>
        <end position="92"/>
    </location>
</feature>
<dbReference type="PANTHER" id="PTHR30582:SF24">
    <property type="entry name" value="L,D-TRANSPEPTIDASE ERFK_SRFK-RELATED"/>
    <property type="match status" value="1"/>
</dbReference>
<dbReference type="Gene3D" id="3.10.350.10">
    <property type="entry name" value="LysM domain"/>
    <property type="match status" value="1"/>
</dbReference>
<dbReference type="PROSITE" id="PS52029">
    <property type="entry name" value="LD_TPASE"/>
    <property type="match status" value="1"/>
</dbReference>
<evidence type="ECO:0000256" key="3">
    <source>
        <dbReference type="ARBA" id="ARBA00005992"/>
    </source>
</evidence>